<evidence type="ECO:0000259" key="9">
    <source>
        <dbReference type="PROSITE" id="PS51044"/>
    </source>
</evidence>
<keyword evidence="3" id="KW-0479">Metal-binding</keyword>
<evidence type="ECO:0000259" key="8">
    <source>
        <dbReference type="PROSITE" id="PS50800"/>
    </source>
</evidence>
<reference evidence="10" key="1">
    <citation type="submission" date="2023-07" db="EMBL/GenBank/DDBJ databases">
        <authorList>
            <consortium name="AG Swart"/>
            <person name="Singh M."/>
            <person name="Singh A."/>
            <person name="Seah K."/>
            <person name="Emmerich C."/>
        </authorList>
    </citation>
    <scope>NUCLEOTIDE SEQUENCE</scope>
    <source>
        <strain evidence="10">DP1</strain>
    </source>
</reference>
<dbReference type="PROSITE" id="PS50800">
    <property type="entry name" value="SAP"/>
    <property type="match status" value="1"/>
</dbReference>
<comment type="similarity">
    <text evidence="2">Belongs to the PIAS family.</text>
</comment>
<feature type="region of interest" description="Disordered" evidence="7">
    <location>
        <begin position="528"/>
        <end position="638"/>
    </location>
</feature>
<evidence type="ECO:0000313" key="11">
    <source>
        <dbReference type="Proteomes" id="UP001295684"/>
    </source>
</evidence>
<dbReference type="SUPFAM" id="SSF57903">
    <property type="entry name" value="FYVE/PHD zinc finger"/>
    <property type="match status" value="1"/>
</dbReference>
<dbReference type="GO" id="GO:0016925">
    <property type="term" value="P:protein sumoylation"/>
    <property type="evidence" value="ECO:0007669"/>
    <property type="project" value="TreeGrafter"/>
</dbReference>
<keyword evidence="4 6" id="KW-0863">Zinc-finger</keyword>
<dbReference type="EMBL" id="CAMPGE010000997">
    <property type="protein sequence ID" value="CAI2359764.1"/>
    <property type="molecule type" value="Genomic_DNA"/>
</dbReference>
<dbReference type="InterPro" id="IPR011011">
    <property type="entry name" value="Znf_FYVE_PHD"/>
</dbReference>
<comment type="caution">
    <text evidence="10">The sequence shown here is derived from an EMBL/GenBank/DDBJ whole genome shotgun (WGS) entry which is preliminary data.</text>
</comment>
<dbReference type="Proteomes" id="UP001295684">
    <property type="component" value="Unassembled WGS sequence"/>
</dbReference>
<organism evidence="10 11">
    <name type="scientific">Euplotes crassus</name>
    <dbReference type="NCBI Taxonomy" id="5936"/>
    <lineage>
        <taxon>Eukaryota</taxon>
        <taxon>Sar</taxon>
        <taxon>Alveolata</taxon>
        <taxon>Ciliophora</taxon>
        <taxon>Intramacronucleata</taxon>
        <taxon>Spirotrichea</taxon>
        <taxon>Hypotrichia</taxon>
        <taxon>Euplotida</taxon>
        <taxon>Euplotidae</taxon>
        <taxon>Moneuplotes</taxon>
    </lineage>
</organism>
<dbReference type="GO" id="GO:0000785">
    <property type="term" value="C:chromatin"/>
    <property type="evidence" value="ECO:0007669"/>
    <property type="project" value="TreeGrafter"/>
</dbReference>
<dbReference type="GO" id="GO:0061665">
    <property type="term" value="F:SUMO ligase activity"/>
    <property type="evidence" value="ECO:0007669"/>
    <property type="project" value="TreeGrafter"/>
</dbReference>
<evidence type="ECO:0000256" key="6">
    <source>
        <dbReference type="PROSITE-ProRule" id="PRU00452"/>
    </source>
</evidence>
<feature type="compositionally biased region" description="Basic residues" evidence="7">
    <location>
        <begin position="591"/>
        <end position="604"/>
    </location>
</feature>
<feature type="domain" description="SP-RING-type" evidence="9">
    <location>
        <begin position="414"/>
        <end position="502"/>
    </location>
</feature>
<evidence type="ECO:0000313" key="10">
    <source>
        <dbReference type="EMBL" id="CAI2359764.1"/>
    </source>
</evidence>
<dbReference type="PANTHER" id="PTHR10782">
    <property type="entry name" value="ZINC FINGER MIZ DOMAIN-CONTAINING PROTEIN"/>
    <property type="match status" value="1"/>
</dbReference>
<sequence length="682" mass="79517">MEAKKQEFILKLDCNTPNNLKNFLKKLGLSSSGTKKGLLYRAAEFLVTKEGYERTKEIMPRATMDELFGPDYNCEQQQQEAECHQLPKETTIQQLQETRLEQPQETCAQVSQFNGQETIKSIRYKQLNEVAKCNVRPSFIGGLDSYTVSKSPNDINLMTYEHATSIRLYNPSSNLFTQIRCICASQRFVHKPSNEESNLIECNDCGAKEHKSCVGEDNNFSGQYVCTMCRLKNLDPFSVPVTVCAGPFKVSPADPLRREFHIHNNLDEVLYNDQKKPETESIGRIYFQLRCMKLEQSSMLPKSYDNAFPKRCEVSFNNKLTNKYYTEPPPNDQKKRKDEMINLTSEVRKNKNKIELTMEDHINDQTSYICALFVVKTFSGDDIVSYINSSSKNTIKNSYDFYASKLSSNTEEDQDDDIIADKRVDFNFTCPISYCRIKQPARGSFCEHTQCFDLQNFVKSNEKWRSLKCPVCNKKVIEIKRDLIQELILYQLATEEESKCEISEEFKLKFIETDREIDLNQHLKEKLTHSNEQTVSGKTVLAPTKRSSASVEDSRNSSERNSHENPINNKYPRNEEIEHANRRSPSDLRNRHYGPRHSRKRARRDRYYDRSHYIPNQSPQNSSRFSYRHSPERRSREYNSSSYYSEFIQNPREMLIGRYKRMRLAECRDQCEHTIGLPLSIR</sequence>
<gene>
    <name evidence="10" type="ORF">ECRASSUSDP1_LOCUS1058</name>
</gene>
<name>A0AAD1U667_EUPCR</name>
<evidence type="ECO:0000256" key="7">
    <source>
        <dbReference type="SAM" id="MobiDB-lite"/>
    </source>
</evidence>
<feature type="domain" description="SAP" evidence="8">
    <location>
        <begin position="12"/>
        <end position="46"/>
    </location>
</feature>
<dbReference type="GO" id="GO:0008270">
    <property type="term" value="F:zinc ion binding"/>
    <property type="evidence" value="ECO:0007669"/>
    <property type="project" value="UniProtKB-KW"/>
</dbReference>
<keyword evidence="5" id="KW-0862">Zinc</keyword>
<comment type="pathway">
    <text evidence="1">Protein modification; protein sumoylation.</text>
</comment>
<dbReference type="InterPro" id="IPR013083">
    <property type="entry name" value="Znf_RING/FYVE/PHD"/>
</dbReference>
<dbReference type="Pfam" id="PF02891">
    <property type="entry name" value="zf-MIZ"/>
    <property type="match status" value="1"/>
</dbReference>
<feature type="compositionally biased region" description="Basic and acidic residues" evidence="7">
    <location>
        <begin position="552"/>
        <end position="563"/>
    </location>
</feature>
<evidence type="ECO:0000256" key="1">
    <source>
        <dbReference type="ARBA" id="ARBA00004718"/>
    </source>
</evidence>
<dbReference type="PANTHER" id="PTHR10782:SF4">
    <property type="entry name" value="TONALLI, ISOFORM E"/>
    <property type="match status" value="1"/>
</dbReference>
<keyword evidence="11" id="KW-1185">Reference proteome</keyword>
<dbReference type="InterPro" id="IPR004181">
    <property type="entry name" value="Znf_MIZ"/>
</dbReference>
<dbReference type="CDD" id="cd16650">
    <property type="entry name" value="SP-RING_PIAS-like"/>
    <property type="match status" value="1"/>
</dbReference>
<evidence type="ECO:0000256" key="3">
    <source>
        <dbReference type="ARBA" id="ARBA00022723"/>
    </source>
</evidence>
<dbReference type="AlphaFoldDB" id="A0AAD1U667"/>
<proteinExistence type="inferred from homology"/>
<evidence type="ECO:0000256" key="2">
    <source>
        <dbReference type="ARBA" id="ARBA00005383"/>
    </source>
</evidence>
<evidence type="ECO:0000256" key="4">
    <source>
        <dbReference type="ARBA" id="ARBA00022771"/>
    </source>
</evidence>
<dbReference type="Gene3D" id="3.30.40.10">
    <property type="entry name" value="Zinc/RING finger domain, C3HC4 (zinc finger)"/>
    <property type="match status" value="2"/>
</dbReference>
<feature type="compositionally biased region" description="Polar residues" evidence="7">
    <location>
        <begin position="614"/>
        <end position="625"/>
    </location>
</feature>
<feature type="compositionally biased region" description="Basic and acidic residues" evidence="7">
    <location>
        <begin position="572"/>
        <end position="590"/>
    </location>
</feature>
<dbReference type="PROSITE" id="PS51044">
    <property type="entry name" value="ZF_SP_RING"/>
    <property type="match status" value="1"/>
</dbReference>
<dbReference type="InterPro" id="IPR003034">
    <property type="entry name" value="SAP_dom"/>
</dbReference>
<protein>
    <submittedName>
        <fullName evidence="10">Uncharacterized protein</fullName>
    </submittedName>
</protein>
<accession>A0AAD1U667</accession>
<evidence type="ECO:0000256" key="5">
    <source>
        <dbReference type="ARBA" id="ARBA00022833"/>
    </source>
</evidence>